<dbReference type="InterPro" id="IPR050830">
    <property type="entry name" value="Fungal_FAS"/>
</dbReference>
<dbReference type="PANTHER" id="PTHR10982">
    <property type="entry name" value="MALONYL COA-ACYL CARRIER PROTEIN TRANSACYLASE"/>
    <property type="match status" value="1"/>
</dbReference>
<dbReference type="InterPro" id="IPR013565">
    <property type="entry name" value="Fas1/AflB-like_central"/>
</dbReference>
<dbReference type="EMBL" id="DF849791">
    <property type="protein sequence ID" value="GAT58882.1"/>
    <property type="molecule type" value="Genomic_DNA"/>
</dbReference>
<accession>A0ABQ0M7S7</accession>
<organism evidence="3 4">
    <name type="scientific">Mycena chlorophos</name>
    <name type="common">Agaric fungus</name>
    <name type="synonym">Agaricus chlorophos</name>
    <dbReference type="NCBI Taxonomy" id="658473"/>
    <lineage>
        <taxon>Eukaryota</taxon>
        <taxon>Fungi</taxon>
        <taxon>Dikarya</taxon>
        <taxon>Basidiomycota</taxon>
        <taxon>Agaricomycotina</taxon>
        <taxon>Agaricomycetes</taxon>
        <taxon>Agaricomycetidae</taxon>
        <taxon>Agaricales</taxon>
        <taxon>Marasmiineae</taxon>
        <taxon>Mycenaceae</taxon>
        <taxon>Mycena</taxon>
    </lineage>
</organism>
<sequence>MLSALIVHLENNAPTPHLTLGTPAYMLSQCLAAHAPEIAQVPPGARCSGRLLRWAKQGPFLPNASFLHTTTSLSAHLQQFAAKTELSNAEERTTEIVRGASYAAFTRQAPPIQIQFADEHDNAICAATRGTCRCRRLRSGGAQWKGTHVKPIGGILTVKSELGEPIRKVATRSVKLWDEFDDSVFKLDEKRAAWLLEHRDEIIRDLNRNFSTLWFGCKKDGSVANELGSLGGMTYEETVLRVSHLLVSPVPFIPVLDATFEVWFKQDSLWAAKDTEAVFDRDPQRVRIQGPMAVKHSKVRDEPIKDPFGNIHNELAHQLLASTYGGDLSKVPTVDYLNAPLAAPPAIRPMHQTRFGERLPKSSV</sequence>
<keyword evidence="4" id="KW-1185">Reference proteome</keyword>
<feature type="domain" description="Fatty acid synthase beta subunit AflB /Fas1-like central" evidence="2">
    <location>
        <begin position="248"/>
        <end position="306"/>
    </location>
</feature>
<evidence type="ECO:0000256" key="1">
    <source>
        <dbReference type="ARBA" id="ARBA00022679"/>
    </source>
</evidence>
<gene>
    <name evidence="3" type="ORF">MCHLO_15259</name>
</gene>
<evidence type="ECO:0000313" key="4">
    <source>
        <dbReference type="Proteomes" id="UP000815677"/>
    </source>
</evidence>
<feature type="domain" description="Fatty acid synthase beta subunit AflB /Fas1-like central" evidence="2">
    <location>
        <begin position="142"/>
        <end position="246"/>
    </location>
</feature>
<evidence type="ECO:0000313" key="3">
    <source>
        <dbReference type="EMBL" id="GAT58882.1"/>
    </source>
</evidence>
<dbReference type="Proteomes" id="UP000815677">
    <property type="component" value="Unassembled WGS sequence"/>
</dbReference>
<dbReference type="Pfam" id="PF08354">
    <property type="entry name" value="Fas1-AflB-like_hel"/>
    <property type="match status" value="2"/>
</dbReference>
<reference evidence="3" key="1">
    <citation type="submission" date="2014-09" db="EMBL/GenBank/DDBJ databases">
        <title>Genome sequence of the luminous mushroom Mycena chlorophos for searching fungal bioluminescence genes.</title>
        <authorList>
            <person name="Tanaka Y."/>
            <person name="Kasuga D."/>
            <person name="Oba Y."/>
            <person name="Hase S."/>
            <person name="Sato K."/>
            <person name="Oba Y."/>
            <person name="Sakakibara Y."/>
        </authorList>
    </citation>
    <scope>NUCLEOTIDE SEQUENCE</scope>
</reference>
<dbReference type="PANTHER" id="PTHR10982:SF21">
    <property type="entry name" value="FATTY ACID SYNTHASE SUBUNIT BETA"/>
    <property type="match status" value="1"/>
</dbReference>
<proteinExistence type="predicted"/>
<keyword evidence="1" id="KW-0808">Transferase</keyword>
<protein>
    <recommendedName>
        <fullName evidence="2">Fatty acid synthase beta subunit AflB /Fas1-like central domain-containing protein</fullName>
    </recommendedName>
</protein>
<name>A0ABQ0M7S7_MYCCL</name>
<evidence type="ECO:0000259" key="2">
    <source>
        <dbReference type="Pfam" id="PF08354"/>
    </source>
</evidence>